<keyword evidence="4" id="KW-1185">Reference proteome</keyword>
<dbReference type="Pfam" id="PF23867">
    <property type="entry name" value="Mmc1_N"/>
    <property type="match status" value="1"/>
</dbReference>
<evidence type="ECO:0000256" key="1">
    <source>
        <dbReference type="SAM" id="MobiDB-lite"/>
    </source>
</evidence>
<evidence type="ECO:0000313" key="4">
    <source>
        <dbReference type="Proteomes" id="UP000076632"/>
    </source>
</evidence>
<organism evidence="3 4">
    <name type="scientific">Xylona heveae (strain CBS 132557 / TC161)</name>
    <dbReference type="NCBI Taxonomy" id="1328760"/>
    <lineage>
        <taxon>Eukaryota</taxon>
        <taxon>Fungi</taxon>
        <taxon>Dikarya</taxon>
        <taxon>Ascomycota</taxon>
        <taxon>Pezizomycotina</taxon>
        <taxon>Xylonomycetes</taxon>
        <taxon>Xylonales</taxon>
        <taxon>Xylonaceae</taxon>
        <taxon>Xylona</taxon>
    </lineage>
</organism>
<dbReference type="Proteomes" id="UP000076632">
    <property type="component" value="Unassembled WGS sequence"/>
</dbReference>
<dbReference type="OrthoDB" id="5319015at2759"/>
<dbReference type="EMBL" id="KV407463">
    <property type="protein sequence ID" value="KZF20405.1"/>
    <property type="molecule type" value="Genomic_DNA"/>
</dbReference>
<feature type="region of interest" description="Disordered" evidence="1">
    <location>
        <begin position="473"/>
        <end position="543"/>
    </location>
</feature>
<dbReference type="PANTHER" id="PTHR38644:SF1">
    <property type="entry name" value="EXPRESSED PROTEIN"/>
    <property type="match status" value="1"/>
</dbReference>
<protein>
    <recommendedName>
        <fullName evidence="2">Mmc1 C-terminal domain-containing protein</fullName>
    </recommendedName>
</protein>
<gene>
    <name evidence="3" type="ORF">L228DRAFT_250090</name>
</gene>
<dbReference type="InterPro" id="IPR056196">
    <property type="entry name" value="Mmc1_C"/>
</dbReference>
<evidence type="ECO:0000259" key="2">
    <source>
        <dbReference type="Pfam" id="PF23868"/>
    </source>
</evidence>
<dbReference type="STRING" id="1328760.A0A165AFU3"/>
<accession>A0A165AFU3</accession>
<dbReference type="RefSeq" id="XP_018185960.1">
    <property type="nucleotide sequence ID" value="XM_018333243.1"/>
</dbReference>
<dbReference type="PANTHER" id="PTHR38644">
    <property type="entry name" value="EXPRESSED PROTEIN"/>
    <property type="match status" value="1"/>
</dbReference>
<evidence type="ECO:0000313" key="3">
    <source>
        <dbReference type="EMBL" id="KZF20405.1"/>
    </source>
</evidence>
<feature type="compositionally biased region" description="Acidic residues" evidence="1">
    <location>
        <begin position="508"/>
        <end position="519"/>
    </location>
</feature>
<reference evidence="3 4" key="1">
    <citation type="journal article" date="2016" name="Fungal Biol.">
        <title>The genome of Xylona heveae provides a window into fungal endophytism.</title>
        <authorList>
            <person name="Gazis R."/>
            <person name="Kuo A."/>
            <person name="Riley R."/>
            <person name="LaButti K."/>
            <person name="Lipzen A."/>
            <person name="Lin J."/>
            <person name="Amirebrahimi M."/>
            <person name="Hesse C.N."/>
            <person name="Spatafora J.W."/>
            <person name="Henrissat B."/>
            <person name="Hainaut M."/>
            <person name="Grigoriev I.V."/>
            <person name="Hibbett D.S."/>
        </authorList>
    </citation>
    <scope>NUCLEOTIDE SEQUENCE [LARGE SCALE GENOMIC DNA]</scope>
    <source>
        <strain evidence="3 4">TC161</strain>
    </source>
</reference>
<dbReference type="AlphaFoldDB" id="A0A165AFU3"/>
<feature type="compositionally biased region" description="Low complexity" evidence="1">
    <location>
        <begin position="480"/>
        <end position="507"/>
    </location>
</feature>
<sequence length="715" mass="79029">MPPRIPALRQLRHIPQKTATRLFYCPSCSLWRVNDTPKHLAKAQSRLGRLHQQRAAASHLASTTAINVPKDVDLEVKQLYDALSDLKSHAANYVNLSRLQLALRGLENRDAVVRLAVLGLNDQSSARRLVRLLLADPLAAEGDWEKELEKIHREDGRGLLIRYGETMGLSTHPLLPTLFIPSRILKSRRLEILISAVNTNVTRSTVNEDDVRPAEAILVPSLQTPSSSTGRFSTVTYPVHKALLFGNGVDSCIAYGRFTAGHGNGESVPNDMVKVVLGLSAAEKAAAEASSETVQVIDLDMATSALSKFRESVSNATFFEERWFRSGMPSLEKWFSEEKPGYSSSSEALRPAVRNLINSILDDTAERITHADTARLQEIRTSGVDEDKRQAIDKAVKGWAEYSHTELRDQMDLAFNSKRWRKLSWWRLFWKVDDVGVIGAEILERRWLVEAEKGIIWLAGRIVEAGFFPDRPASLPPTSPSSSTSTSPTTTSTTPANKPYSSAALSESESELPDEDDSDTTTTTHPSARPYGSTPPAPRLSDLVDRPNAAAAAIDADDARYAWGSLPVPTLQPWPIHIPLSRSHLVASTVPSLQAQAQRLVLQTVSTTGLASAISALTYVSFTTTSVYEAGTIAALGLVWSLKRLQTKWEAARRFWEAEVREEGRRVLRETEGRISTIVRDAGRPETDELGIKERKEARDAVEKASRELKKLDKS</sequence>
<dbReference type="GeneID" id="28898380"/>
<proteinExistence type="predicted"/>
<dbReference type="InParanoid" id="A0A165AFU3"/>
<dbReference type="Pfam" id="PF23868">
    <property type="entry name" value="Mmc1_C"/>
    <property type="match status" value="1"/>
</dbReference>
<feature type="domain" description="Mmc1 C-terminal" evidence="2">
    <location>
        <begin position="393"/>
        <end position="665"/>
    </location>
</feature>
<dbReference type="OMA" id="WAERAHT"/>
<name>A0A165AFU3_XYLHT</name>